<dbReference type="GO" id="GO:0006414">
    <property type="term" value="P:translational elongation"/>
    <property type="evidence" value="ECO:0007669"/>
    <property type="project" value="TreeGrafter"/>
</dbReference>
<dbReference type="PROSITE" id="PS50405">
    <property type="entry name" value="GST_CTER"/>
    <property type="match status" value="1"/>
</dbReference>
<dbReference type="AlphaFoldDB" id="A0AAN6PFH9"/>
<dbReference type="Gene3D" id="3.40.30.10">
    <property type="entry name" value="Glutaredoxin"/>
    <property type="match status" value="1"/>
</dbReference>
<dbReference type="PANTHER" id="PTHR43986">
    <property type="entry name" value="ELONGATION FACTOR 1-GAMMA"/>
    <property type="match status" value="1"/>
</dbReference>
<reference evidence="5" key="1">
    <citation type="journal article" date="2023" name="Mol. Phylogenet. Evol.">
        <title>Genome-scale phylogeny and comparative genomics of the fungal order Sordariales.</title>
        <authorList>
            <person name="Hensen N."/>
            <person name="Bonometti L."/>
            <person name="Westerberg I."/>
            <person name="Brannstrom I.O."/>
            <person name="Guillou S."/>
            <person name="Cros-Aarteil S."/>
            <person name="Calhoun S."/>
            <person name="Haridas S."/>
            <person name="Kuo A."/>
            <person name="Mondo S."/>
            <person name="Pangilinan J."/>
            <person name="Riley R."/>
            <person name="LaButti K."/>
            <person name="Andreopoulos B."/>
            <person name="Lipzen A."/>
            <person name="Chen C."/>
            <person name="Yan M."/>
            <person name="Daum C."/>
            <person name="Ng V."/>
            <person name="Clum A."/>
            <person name="Steindorff A."/>
            <person name="Ohm R.A."/>
            <person name="Martin F."/>
            <person name="Silar P."/>
            <person name="Natvig D.O."/>
            <person name="Lalanne C."/>
            <person name="Gautier V."/>
            <person name="Ament-Velasquez S.L."/>
            <person name="Kruys A."/>
            <person name="Hutchinson M.I."/>
            <person name="Powell A.J."/>
            <person name="Barry K."/>
            <person name="Miller A.N."/>
            <person name="Grigoriev I.V."/>
            <person name="Debuchy R."/>
            <person name="Gladieux P."/>
            <person name="Hiltunen Thoren M."/>
            <person name="Johannesson H."/>
        </authorList>
    </citation>
    <scope>NUCLEOTIDE SEQUENCE [LARGE SCALE GENOMIC DNA]</scope>
    <source>
        <strain evidence="5">CBS 284.82</strain>
    </source>
</reference>
<evidence type="ECO:0000259" key="3">
    <source>
        <dbReference type="PROSITE" id="PS50405"/>
    </source>
</evidence>
<dbReference type="InterPro" id="IPR004045">
    <property type="entry name" value="Glutathione_S-Trfase_N"/>
</dbReference>
<feature type="domain" description="GST N-terminal" evidence="2">
    <location>
        <begin position="3"/>
        <end position="85"/>
    </location>
</feature>
<dbReference type="PROSITE" id="PS50404">
    <property type="entry name" value="GST_NTER"/>
    <property type="match status" value="1"/>
</dbReference>
<evidence type="ECO:0000259" key="2">
    <source>
        <dbReference type="PROSITE" id="PS50404"/>
    </source>
</evidence>
<dbReference type="InterPro" id="IPR010987">
    <property type="entry name" value="Glutathione-S-Trfase_C-like"/>
</dbReference>
<dbReference type="Proteomes" id="UP001303115">
    <property type="component" value="Unassembled WGS sequence"/>
</dbReference>
<dbReference type="GO" id="GO:0005737">
    <property type="term" value="C:cytoplasm"/>
    <property type="evidence" value="ECO:0007669"/>
    <property type="project" value="TreeGrafter"/>
</dbReference>
<sequence length="216" mass="24140">MAVLGKVYSFPDDYRVQRIQAIAAMNGLTLEIVPDIGYFDMDKPTLRNKFPLAQFPAFETPDGSLRLVGPGPIARFVAESGPMASQLLAGAGGDAATRALVDQWLFIADQVLGVPLIQMVAINRNFKDYYYETYEGYKMDVTIGYQSVDDTLKDGQKFLVGEQLTLADIMLASALHVAQPSMTNATLWNKKTVDYTKRIMELPEMKAVFPEEQQRW</sequence>
<dbReference type="InterPro" id="IPR036249">
    <property type="entry name" value="Thioredoxin-like_sf"/>
</dbReference>
<comment type="caution">
    <text evidence="4">The sequence shown here is derived from an EMBL/GenBank/DDBJ whole genome shotgun (WGS) entry which is preliminary data.</text>
</comment>
<comment type="similarity">
    <text evidence="1">Belongs to the GST superfamily.</text>
</comment>
<accession>A0AAN6PFH9</accession>
<dbReference type="InterPro" id="IPR050802">
    <property type="entry name" value="EF-GSTs"/>
</dbReference>
<protein>
    <submittedName>
        <fullName evidence="4">Glutathione S-transferase</fullName>
    </submittedName>
</protein>
<dbReference type="SUPFAM" id="SSF47616">
    <property type="entry name" value="GST C-terminal domain-like"/>
    <property type="match status" value="1"/>
</dbReference>
<proteinExistence type="inferred from homology"/>
<evidence type="ECO:0000313" key="4">
    <source>
        <dbReference type="EMBL" id="KAK4038024.1"/>
    </source>
</evidence>
<dbReference type="SUPFAM" id="SSF52833">
    <property type="entry name" value="Thioredoxin-like"/>
    <property type="match status" value="1"/>
</dbReference>
<dbReference type="InterPro" id="IPR004046">
    <property type="entry name" value="GST_C"/>
</dbReference>
<feature type="domain" description="GST C-terminal" evidence="3">
    <location>
        <begin position="94"/>
        <end position="216"/>
    </location>
</feature>
<dbReference type="PANTHER" id="PTHR43986:SF10">
    <property type="entry name" value="ELONGATION FACTOR EEF-1B GAMMA SUBUNIT, PUTATIVE (AFU_ORTHOLOGUE AFUA_1G17120)-RELATED"/>
    <property type="match status" value="1"/>
</dbReference>
<evidence type="ECO:0000313" key="5">
    <source>
        <dbReference type="Proteomes" id="UP001303115"/>
    </source>
</evidence>
<organism evidence="4 5">
    <name type="scientific">Parachaetomium inaequale</name>
    <dbReference type="NCBI Taxonomy" id="2588326"/>
    <lineage>
        <taxon>Eukaryota</taxon>
        <taxon>Fungi</taxon>
        <taxon>Dikarya</taxon>
        <taxon>Ascomycota</taxon>
        <taxon>Pezizomycotina</taxon>
        <taxon>Sordariomycetes</taxon>
        <taxon>Sordariomycetidae</taxon>
        <taxon>Sordariales</taxon>
        <taxon>Chaetomiaceae</taxon>
        <taxon>Parachaetomium</taxon>
    </lineage>
</organism>
<keyword evidence="5" id="KW-1185">Reference proteome</keyword>
<name>A0AAN6PFH9_9PEZI</name>
<evidence type="ECO:0000256" key="1">
    <source>
        <dbReference type="ARBA" id="ARBA00007409"/>
    </source>
</evidence>
<dbReference type="GO" id="GO:0005634">
    <property type="term" value="C:nucleus"/>
    <property type="evidence" value="ECO:0007669"/>
    <property type="project" value="TreeGrafter"/>
</dbReference>
<dbReference type="InterPro" id="IPR036282">
    <property type="entry name" value="Glutathione-S-Trfase_C_sf"/>
</dbReference>
<dbReference type="EMBL" id="MU854442">
    <property type="protein sequence ID" value="KAK4038024.1"/>
    <property type="molecule type" value="Genomic_DNA"/>
</dbReference>
<dbReference type="Pfam" id="PF00043">
    <property type="entry name" value="GST_C"/>
    <property type="match status" value="1"/>
</dbReference>
<gene>
    <name evidence="4" type="ORF">C8A01DRAFT_17839</name>
</gene>
<dbReference type="Gene3D" id="1.20.1050.10">
    <property type="match status" value="1"/>
</dbReference>